<dbReference type="Proteomes" id="UP000193307">
    <property type="component" value="Unassembled WGS sequence"/>
</dbReference>
<keyword evidence="3" id="KW-1185">Reference proteome</keyword>
<feature type="region of interest" description="Disordered" evidence="1">
    <location>
        <begin position="1"/>
        <end position="25"/>
    </location>
</feature>
<protein>
    <submittedName>
        <fullName evidence="2">Uncharacterized protein</fullName>
    </submittedName>
</protein>
<evidence type="ECO:0000313" key="3">
    <source>
        <dbReference type="Proteomes" id="UP000193307"/>
    </source>
</evidence>
<dbReference type="STRING" id="658057.SAMN04488032_1144"/>
<accession>A0A1Y5T7B7</accession>
<dbReference type="EMBL" id="FWFW01000010">
    <property type="protein sequence ID" value="SLN55631.1"/>
    <property type="molecule type" value="Genomic_DNA"/>
</dbReference>
<name>A0A1Y5T7B7_9RHOB</name>
<evidence type="ECO:0000256" key="1">
    <source>
        <dbReference type="SAM" id="MobiDB-lite"/>
    </source>
</evidence>
<sequence>MSKRAKGRINELRDRNVSGASPKQRIGELNEAKAKLYKDGYTCSSSLKMHWAKVRTFHAFNATPPNDQIASCTAGPSTIIIGAPREQRSTRLSIP</sequence>
<gene>
    <name evidence="2" type="ORF">PAM7971_02866</name>
</gene>
<evidence type="ECO:0000313" key="2">
    <source>
        <dbReference type="EMBL" id="SLN55631.1"/>
    </source>
</evidence>
<reference evidence="2 3" key="1">
    <citation type="submission" date="2017-03" db="EMBL/GenBank/DDBJ databases">
        <authorList>
            <person name="Afonso C.L."/>
            <person name="Miller P.J."/>
            <person name="Scott M.A."/>
            <person name="Spackman E."/>
            <person name="Goraichik I."/>
            <person name="Dimitrov K.M."/>
            <person name="Suarez D.L."/>
            <person name="Swayne D.E."/>
        </authorList>
    </citation>
    <scope>NUCLEOTIDE SEQUENCE [LARGE SCALE GENOMIC DNA]</scope>
    <source>
        <strain evidence="2 3">CECT 7971</strain>
    </source>
</reference>
<organism evidence="2 3">
    <name type="scientific">Pacificibacter marinus</name>
    <dbReference type="NCBI Taxonomy" id="658057"/>
    <lineage>
        <taxon>Bacteria</taxon>
        <taxon>Pseudomonadati</taxon>
        <taxon>Pseudomonadota</taxon>
        <taxon>Alphaproteobacteria</taxon>
        <taxon>Rhodobacterales</taxon>
        <taxon>Roseobacteraceae</taxon>
        <taxon>Pacificibacter</taxon>
    </lineage>
</organism>
<proteinExistence type="predicted"/>
<dbReference type="AlphaFoldDB" id="A0A1Y5T7B7"/>